<sequence length="148" mass="16499">METPTNSIDLHSKALVQTQSSIQNSVLPVVAAVSHNVKPELQLIIHETLTEGMIISESFQVTTIIKKSPPAWNDFKNYLKHKMKEMSVKDLIIRLQIEEDKKGTEKMLNKLENVNSARANIVEVKDLKKGKQPQNGSKLGPKGGTSKK</sequence>
<name>A0ABR0QJW2_GOSAR</name>
<dbReference type="PANTHER" id="PTHR47592:SF27">
    <property type="entry name" value="OS08G0421700 PROTEIN"/>
    <property type="match status" value="1"/>
</dbReference>
<evidence type="ECO:0000313" key="3">
    <source>
        <dbReference type="Proteomes" id="UP001358586"/>
    </source>
</evidence>
<evidence type="ECO:0000256" key="1">
    <source>
        <dbReference type="SAM" id="MobiDB-lite"/>
    </source>
</evidence>
<organism evidence="2 3">
    <name type="scientific">Gossypium arboreum</name>
    <name type="common">Tree cotton</name>
    <name type="synonym">Gossypium nanking</name>
    <dbReference type="NCBI Taxonomy" id="29729"/>
    <lineage>
        <taxon>Eukaryota</taxon>
        <taxon>Viridiplantae</taxon>
        <taxon>Streptophyta</taxon>
        <taxon>Embryophyta</taxon>
        <taxon>Tracheophyta</taxon>
        <taxon>Spermatophyta</taxon>
        <taxon>Magnoliopsida</taxon>
        <taxon>eudicotyledons</taxon>
        <taxon>Gunneridae</taxon>
        <taxon>Pentapetalae</taxon>
        <taxon>rosids</taxon>
        <taxon>malvids</taxon>
        <taxon>Malvales</taxon>
        <taxon>Malvaceae</taxon>
        <taxon>Malvoideae</taxon>
        <taxon>Gossypium</taxon>
    </lineage>
</organism>
<evidence type="ECO:0000313" key="2">
    <source>
        <dbReference type="EMBL" id="KAK5839253.1"/>
    </source>
</evidence>
<keyword evidence="3" id="KW-1185">Reference proteome</keyword>
<dbReference type="PANTHER" id="PTHR47592">
    <property type="entry name" value="PBF68 PROTEIN"/>
    <property type="match status" value="1"/>
</dbReference>
<accession>A0ABR0QJW2</accession>
<gene>
    <name evidence="2" type="ORF">PVK06_008029</name>
</gene>
<dbReference type="EMBL" id="JARKNE010000003">
    <property type="protein sequence ID" value="KAK5839253.1"/>
    <property type="molecule type" value="Genomic_DNA"/>
</dbReference>
<protein>
    <submittedName>
        <fullName evidence="2">Uncharacterized protein</fullName>
    </submittedName>
</protein>
<feature type="region of interest" description="Disordered" evidence="1">
    <location>
        <begin position="123"/>
        <end position="148"/>
    </location>
</feature>
<dbReference type="Proteomes" id="UP001358586">
    <property type="component" value="Chromosome 3"/>
</dbReference>
<comment type="caution">
    <text evidence="2">The sequence shown here is derived from an EMBL/GenBank/DDBJ whole genome shotgun (WGS) entry which is preliminary data.</text>
</comment>
<proteinExistence type="predicted"/>
<reference evidence="2 3" key="1">
    <citation type="submission" date="2023-03" db="EMBL/GenBank/DDBJ databases">
        <title>WGS of Gossypium arboreum.</title>
        <authorList>
            <person name="Yu D."/>
        </authorList>
    </citation>
    <scope>NUCLEOTIDE SEQUENCE [LARGE SCALE GENOMIC DNA]</scope>
    <source>
        <tissue evidence="2">Leaf</tissue>
    </source>
</reference>